<feature type="domain" description="UPF0033" evidence="2">
    <location>
        <begin position="10"/>
        <end position="79"/>
    </location>
</feature>
<accession>A0ABW4B3S8</accession>
<protein>
    <submittedName>
        <fullName evidence="3">Sulfurtransferase TusA family protein</fullName>
    </submittedName>
</protein>
<dbReference type="PANTHER" id="PTHR33279:SF19">
    <property type="entry name" value="SSL1707 PROTEIN"/>
    <property type="match status" value="1"/>
</dbReference>
<name>A0ABW4B3S8_9GAMM</name>
<keyword evidence="4" id="KW-1185">Reference proteome</keyword>
<reference evidence="4" key="1">
    <citation type="journal article" date="2019" name="Int. J. Syst. Evol. Microbiol.">
        <title>The Global Catalogue of Microorganisms (GCM) 10K type strain sequencing project: providing services to taxonomists for standard genome sequencing and annotation.</title>
        <authorList>
            <consortium name="The Broad Institute Genomics Platform"/>
            <consortium name="The Broad Institute Genome Sequencing Center for Infectious Disease"/>
            <person name="Wu L."/>
            <person name="Ma J."/>
        </authorList>
    </citation>
    <scope>NUCLEOTIDE SEQUENCE [LARGE SCALE GENOMIC DNA]</scope>
    <source>
        <strain evidence="4">JCM 30774</strain>
    </source>
</reference>
<evidence type="ECO:0000313" key="3">
    <source>
        <dbReference type="EMBL" id="MFD1384015.1"/>
    </source>
</evidence>
<evidence type="ECO:0000256" key="1">
    <source>
        <dbReference type="ARBA" id="ARBA00008984"/>
    </source>
</evidence>
<dbReference type="EMBL" id="JBHTMN010000012">
    <property type="protein sequence ID" value="MFD1384015.1"/>
    <property type="molecule type" value="Genomic_DNA"/>
</dbReference>
<organism evidence="3 4">
    <name type="scientific">Rhodanobacter aciditrophus</name>
    <dbReference type="NCBI Taxonomy" id="1623218"/>
    <lineage>
        <taxon>Bacteria</taxon>
        <taxon>Pseudomonadati</taxon>
        <taxon>Pseudomonadota</taxon>
        <taxon>Gammaproteobacteria</taxon>
        <taxon>Lysobacterales</taxon>
        <taxon>Rhodanobacteraceae</taxon>
        <taxon>Rhodanobacter</taxon>
    </lineage>
</organism>
<comment type="caution">
    <text evidence="3">The sequence shown here is derived from an EMBL/GenBank/DDBJ whole genome shotgun (WGS) entry which is preliminary data.</text>
</comment>
<dbReference type="PANTHER" id="PTHR33279">
    <property type="entry name" value="SULFUR CARRIER PROTEIN YEDF-RELATED"/>
    <property type="match status" value="1"/>
</dbReference>
<dbReference type="InterPro" id="IPR001455">
    <property type="entry name" value="TusA-like"/>
</dbReference>
<evidence type="ECO:0000259" key="2">
    <source>
        <dbReference type="Pfam" id="PF01206"/>
    </source>
</evidence>
<proteinExistence type="inferred from homology"/>
<dbReference type="SUPFAM" id="SSF64307">
    <property type="entry name" value="SirA-like"/>
    <property type="match status" value="1"/>
</dbReference>
<dbReference type="Pfam" id="PF01206">
    <property type="entry name" value="TusA"/>
    <property type="match status" value="1"/>
</dbReference>
<dbReference type="CDD" id="cd00291">
    <property type="entry name" value="SirA_YedF_YeeD"/>
    <property type="match status" value="1"/>
</dbReference>
<dbReference type="RefSeq" id="WP_377367830.1">
    <property type="nucleotide sequence ID" value="NZ_JBHTMN010000012.1"/>
</dbReference>
<evidence type="ECO:0000313" key="4">
    <source>
        <dbReference type="Proteomes" id="UP001597059"/>
    </source>
</evidence>
<comment type="similarity">
    <text evidence="1">Belongs to the sulfur carrier protein TusA family.</text>
</comment>
<dbReference type="Gene3D" id="3.30.110.40">
    <property type="entry name" value="TusA-like domain"/>
    <property type="match status" value="1"/>
</dbReference>
<sequence length="81" mass="9055">MSDVNEYDVIVDAREERCPMPLLKMKLALAKMTVGECVCVFATDEGSKKDIPHYLEMVGMSLVDTGETDDSGFYFVVRKGE</sequence>
<dbReference type="InterPro" id="IPR036868">
    <property type="entry name" value="TusA-like_sf"/>
</dbReference>
<gene>
    <name evidence="3" type="ORF">ACFQ45_11580</name>
</gene>
<dbReference type="Proteomes" id="UP001597059">
    <property type="component" value="Unassembled WGS sequence"/>
</dbReference>